<keyword evidence="1" id="KW-0732">Signal</keyword>
<reference evidence="2 3" key="1">
    <citation type="submission" date="2014-07" db="EMBL/GenBank/DDBJ databases">
        <title>Genomic and transcriptomic analysis on Apis cerana provide comprehensive insights into honey bee biology.</title>
        <authorList>
            <person name="Diao Q."/>
            <person name="Sun L."/>
            <person name="Zheng H."/>
            <person name="Zheng H."/>
            <person name="Xu S."/>
            <person name="Wang S."/>
            <person name="Zeng Z."/>
            <person name="Hu F."/>
            <person name="Su S."/>
            <person name="Wu J."/>
        </authorList>
    </citation>
    <scope>NUCLEOTIDE SEQUENCE [LARGE SCALE GENOMIC DNA]</scope>
    <source>
        <tissue evidence="2">Pupae without intestine</tissue>
    </source>
</reference>
<feature type="signal peptide" evidence="1">
    <location>
        <begin position="1"/>
        <end position="19"/>
    </location>
</feature>
<keyword evidence="3" id="KW-1185">Reference proteome</keyword>
<sequence length="246" mass="28614">MRMKVFIIIFFLLILTSNGTSFGRKKSAKCRKDSEKTLSKNDENLTVDYYYNCDPTEFGIVQKISYLRSCSTCDTIEINFSSACIRCGMCLAIADKINQTLLDVHEVLPNACFNDTEIELLLRTICDHSFQYYGLHEVNGRRYISDKLPGSVIVSTTADGLWGKRLSDLCHYYLDEIGEISLYKQWQQWYDDEKNDDLYSIMCRNIHGLLRDCKSMENIEKYEYPCKSFNAKMKISATFDRYGYRS</sequence>
<accession>A0A2A3EDN8</accession>
<evidence type="ECO:0000313" key="2">
    <source>
        <dbReference type="EMBL" id="PBC29131.1"/>
    </source>
</evidence>
<evidence type="ECO:0000256" key="1">
    <source>
        <dbReference type="SAM" id="SignalP"/>
    </source>
</evidence>
<protein>
    <submittedName>
        <fullName evidence="2">Plasma cell-induced resident endoplasmic reticulum protein</fullName>
    </submittedName>
</protein>
<dbReference type="Proteomes" id="UP000242457">
    <property type="component" value="Unassembled WGS sequence"/>
</dbReference>
<gene>
    <name evidence="2" type="ORF">APICC_06638</name>
</gene>
<name>A0A2A3EDN8_APICC</name>
<dbReference type="EMBL" id="KZ288292">
    <property type="protein sequence ID" value="PBC29131.1"/>
    <property type="molecule type" value="Genomic_DNA"/>
</dbReference>
<organism evidence="2 3">
    <name type="scientific">Apis cerana cerana</name>
    <name type="common">Oriental honeybee</name>
    <dbReference type="NCBI Taxonomy" id="94128"/>
    <lineage>
        <taxon>Eukaryota</taxon>
        <taxon>Metazoa</taxon>
        <taxon>Ecdysozoa</taxon>
        <taxon>Arthropoda</taxon>
        <taxon>Hexapoda</taxon>
        <taxon>Insecta</taxon>
        <taxon>Pterygota</taxon>
        <taxon>Neoptera</taxon>
        <taxon>Endopterygota</taxon>
        <taxon>Hymenoptera</taxon>
        <taxon>Apocrita</taxon>
        <taxon>Aculeata</taxon>
        <taxon>Apoidea</taxon>
        <taxon>Anthophila</taxon>
        <taxon>Apidae</taxon>
        <taxon>Apis</taxon>
    </lineage>
</organism>
<feature type="chain" id="PRO_5012630031" evidence="1">
    <location>
        <begin position="20"/>
        <end position="246"/>
    </location>
</feature>
<dbReference type="AlphaFoldDB" id="A0A2A3EDN8"/>
<proteinExistence type="predicted"/>
<evidence type="ECO:0000313" key="3">
    <source>
        <dbReference type="Proteomes" id="UP000242457"/>
    </source>
</evidence>
<dbReference type="OrthoDB" id="448621at2759"/>